<dbReference type="Gene3D" id="1.10.10.650">
    <property type="entry name" value="RuvA domain 2-like"/>
    <property type="match status" value="1"/>
</dbReference>
<accession>A0A0J8DBW8</accession>
<dbReference type="InterPro" id="IPR041692">
    <property type="entry name" value="HHH_9"/>
</dbReference>
<dbReference type="SUPFAM" id="SSF50249">
    <property type="entry name" value="Nucleic acid-binding proteins"/>
    <property type="match status" value="1"/>
</dbReference>
<dbReference type="OrthoDB" id="9804714at2"/>
<dbReference type="FunFam" id="1.10.150.310:FF:000001">
    <property type="entry name" value="RNA-binding transcriptional accessory protein"/>
    <property type="match status" value="1"/>
</dbReference>
<dbReference type="SUPFAM" id="SSF53098">
    <property type="entry name" value="Ribonuclease H-like"/>
    <property type="match status" value="1"/>
</dbReference>
<organism evidence="2 3">
    <name type="scientific">Clostridium cylindrosporum DSM 605</name>
    <dbReference type="NCBI Taxonomy" id="1121307"/>
    <lineage>
        <taxon>Bacteria</taxon>
        <taxon>Bacillati</taxon>
        <taxon>Bacillota</taxon>
        <taxon>Clostridia</taxon>
        <taxon>Eubacteriales</taxon>
        <taxon>Clostridiaceae</taxon>
        <taxon>Clostridium</taxon>
    </lineage>
</organism>
<dbReference type="SMART" id="SM00316">
    <property type="entry name" value="S1"/>
    <property type="match status" value="1"/>
</dbReference>
<dbReference type="PROSITE" id="PS50126">
    <property type="entry name" value="S1"/>
    <property type="match status" value="1"/>
</dbReference>
<dbReference type="PATRIC" id="fig|1121307.3.peg.2555"/>
<dbReference type="STRING" id="1121307.CLCY_8c00990"/>
<dbReference type="Proteomes" id="UP000036756">
    <property type="component" value="Unassembled WGS sequence"/>
</dbReference>
<name>A0A0J8DBW8_CLOCY</name>
<dbReference type="Gene3D" id="2.40.50.140">
    <property type="entry name" value="Nucleic acid-binding proteins"/>
    <property type="match status" value="1"/>
</dbReference>
<dbReference type="InterPro" id="IPR003029">
    <property type="entry name" value="S1_domain"/>
</dbReference>
<dbReference type="InterPro" id="IPR023323">
    <property type="entry name" value="Tex-like_dom_sf"/>
</dbReference>
<gene>
    <name evidence="2" type="ORF">CLCY_8c00990</name>
</gene>
<dbReference type="InterPro" id="IPR006641">
    <property type="entry name" value="YqgF/RNaseH-like_dom"/>
</dbReference>
<dbReference type="PANTHER" id="PTHR10724">
    <property type="entry name" value="30S RIBOSOMAL PROTEIN S1"/>
    <property type="match status" value="1"/>
</dbReference>
<dbReference type="EMBL" id="LFVU01000001">
    <property type="protein sequence ID" value="KMT23362.1"/>
    <property type="molecule type" value="Genomic_DNA"/>
</dbReference>
<sequence length="720" mass="80607">MDIIEILSGELKISKGQIESTIKLIDEGNTIPFIARYRKEATGGLDDTTLRELSDRLSYLRNLKDRKEEVQRLIEEGGNLTEEITAKLRDAKTITEVDDIYRPFRPKKRTRATIAKEKGLEPLAEIIISQSFNFSLKEKAKEFIDLDKGVESADEAINLASDIIAETISDNAEYRKRIRNLTFINGKIQTKCSEENPTYKMYYDHIEYVKNILGHRILAVNRGEKEGALSVKVIAPEDKIEAFLEKDIIKREGEETPILKNAIKDSYSRLIAPSIEREIRSELKEKAEEGAIKVFSKNLKALLMQSPVKGKVVMGFDPGFRTGCKIAVVDETGKVLDTGVAYVTDGSGERKRQESKVMLKKMLIDNKVEIISLGNGTASRESEIIISDMIREIEKEEGLKLHYVVVSEAGASVYSASSLAAKEFPDMDVSLRGAVSIGRRLQDPLAELVKIDPKSIGVGQYQHDVTQKRLDEALGGVVEDCVNKVGVDLNTASAQLLSHIAGINASIAKNIVEYREETGKFIKRKDLLKVKRLGDKAFKQCAGFLRISESNDFLDNTSVHPESYDASRKIIDVLGYTDDEKKNHEFTDIDERAKKYGIRKILEETGLGEMTLEDILKEIKKPGRDVRESLEGPVFMSNILEMKDLKPGMILKGTVRNVADFGAFVDIGVHQDGLIHISQLSNKLVKHPLDIVKVSDVVDVKVVEIDLERKRIALSMRDLA</sequence>
<dbReference type="SMART" id="SM00732">
    <property type="entry name" value="YqgFc"/>
    <property type="match status" value="1"/>
</dbReference>
<dbReference type="InterPro" id="IPR010994">
    <property type="entry name" value="RuvA_2-like"/>
</dbReference>
<dbReference type="FunFam" id="1.10.10.650:FF:000001">
    <property type="entry name" value="S1 RNA-binding domain 1"/>
    <property type="match status" value="1"/>
</dbReference>
<keyword evidence="3" id="KW-1185">Reference proteome</keyword>
<dbReference type="SUPFAM" id="SSF158832">
    <property type="entry name" value="Tex N-terminal region-like"/>
    <property type="match status" value="1"/>
</dbReference>
<dbReference type="InterPro" id="IPR037027">
    <property type="entry name" value="YqgF/RNaseH-like_dom_sf"/>
</dbReference>
<evidence type="ECO:0000313" key="2">
    <source>
        <dbReference type="EMBL" id="KMT23362.1"/>
    </source>
</evidence>
<dbReference type="GO" id="GO:0006139">
    <property type="term" value="P:nucleobase-containing compound metabolic process"/>
    <property type="evidence" value="ECO:0007669"/>
    <property type="project" value="InterPro"/>
</dbReference>
<dbReference type="PANTHER" id="PTHR10724:SF10">
    <property type="entry name" value="S1 RNA-BINDING DOMAIN-CONTAINING PROTEIN 1"/>
    <property type="match status" value="1"/>
</dbReference>
<dbReference type="InterPro" id="IPR044146">
    <property type="entry name" value="S1_Tex"/>
</dbReference>
<evidence type="ECO:0000259" key="1">
    <source>
        <dbReference type="PROSITE" id="PS50126"/>
    </source>
</evidence>
<dbReference type="Gene3D" id="1.10.3500.10">
    <property type="entry name" value="Tex N-terminal region-like"/>
    <property type="match status" value="1"/>
</dbReference>
<dbReference type="InterPro" id="IPR012340">
    <property type="entry name" value="NA-bd_OB-fold"/>
</dbReference>
<proteinExistence type="predicted"/>
<dbReference type="FunFam" id="2.40.50.140:FF:000051">
    <property type="entry name" value="RNA-binding transcriptional accessory protein"/>
    <property type="match status" value="1"/>
</dbReference>
<protein>
    <submittedName>
        <fullName evidence="2">Transcriptional accessory protein</fullName>
    </submittedName>
</protein>
<dbReference type="GO" id="GO:0003735">
    <property type="term" value="F:structural constituent of ribosome"/>
    <property type="evidence" value="ECO:0007669"/>
    <property type="project" value="TreeGrafter"/>
</dbReference>
<comment type="caution">
    <text evidence="2">The sequence shown here is derived from an EMBL/GenBank/DDBJ whole genome shotgun (WGS) entry which is preliminary data.</text>
</comment>
<dbReference type="Pfam" id="PF09371">
    <property type="entry name" value="Tex_N"/>
    <property type="match status" value="1"/>
</dbReference>
<dbReference type="Pfam" id="PF12836">
    <property type="entry name" value="HHH_3"/>
    <property type="match status" value="1"/>
</dbReference>
<dbReference type="GO" id="GO:0003729">
    <property type="term" value="F:mRNA binding"/>
    <property type="evidence" value="ECO:0007669"/>
    <property type="project" value="UniProtKB-ARBA"/>
</dbReference>
<dbReference type="Pfam" id="PF00575">
    <property type="entry name" value="S1"/>
    <property type="match status" value="1"/>
</dbReference>
<dbReference type="RefSeq" id="WP_048569175.1">
    <property type="nucleotide sequence ID" value="NZ_LFVU01000001.1"/>
</dbReference>
<dbReference type="GO" id="GO:0006412">
    <property type="term" value="P:translation"/>
    <property type="evidence" value="ECO:0007669"/>
    <property type="project" value="TreeGrafter"/>
</dbReference>
<dbReference type="InterPro" id="IPR023319">
    <property type="entry name" value="Tex-like_HTH_dom_sf"/>
</dbReference>
<dbReference type="CDD" id="cd05685">
    <property type="entry name" value="S1_Tex"/>
    <property type="match status" value="1"/>
</dbReference>
<dbReference type="InterPro" id="IPR055179">
    <property type="entry name" value="Tex-like_central_region"/>
</dbReference>
<dbReference type="InterPro" id="IPR050437">
    <property type="entry name" value="Ribos_protein_bS1-like"/>
</dbReference>
<evidence type="ECO:0000313" key="3">
    <source>
        <dbReference type="Proteomes" id="UP000036756"/>
    </source>
</evidence>
<dbReference type="Pfam" id="PF16921">
    <property type="entry name" value="Tex_YqgF"/>
    <property type="match status" value="1"/>
</dbReference>
<dbReference type="Gene3D" id="3.30.420.140">
    <property type="entry name" value="YqgF/RNase H-like domain"/>
    <property type="match status" value="1"/>
</dbReference>
<dbReference type="InterPro" id="IPR012337">
    <property type="entry name" value="RNaseH-like_sf"/>
</dbReference>
<dbReference type="SUPFAM" id="SSF47781">
    <property type="entry name" value="RuvA domain 2-like"/>
    <property type="match status" value="2"/>
</dbReference>
<feature type="domain" description="S1 motif" evidence="1">
    <location>
        <begin position="648"/>
        <end position="717"/>
    </location>
</feature>
<dbReference type="Gene3D" id="1.10.150.310">
    <property type="entry name" value="Tex RuvX-like domain-like"/>
    <property type="match status" value="1"/>
</dbReference>
<reference evidence="2 3" key="1">
    <citation type="submission" date="2015-06" db="EMBL/GenBank/DDBJ databases">
        <title>Draft genome sequence of the purine-degrading Clostridium cylindrosporum HC-1 (DSM 605).</title>
        <authorList>
            <person name="Poehlein A."/>
            <person name="Schiel-Bengelsdorf B."/>
            <person name="Bengelsdorf F."/>
            <person name="Daniel R."/>
            <person name="Duerre P."/>
        </authorList>
    </citation>
    <scope>NUCLEOTIDE SEQUENCE [LARGE SCALE GENOMIC DNA]</scope>
    <source>
        <strain evidence="2 3">DSM 605</strain>
    </source>
</reference>
<dbReference type="Pfam" id="PF17674">
    <property type="entry name" value="HHH_9"/>
    <property type="match status" value="1"/>
</dbReference>
<dbReference type="GO" id="GO:0005737">
    <property type="term" value="C:cytoplasm"/>
    <property type="evidence" value="ECO:0007669"/>
    <property type="project" value="UniProtKB-ARBA"/>
</dbReference>
<dbReference type="AlphaFoldDB" id="A0A0J8DBW8"/>
<dbReference type="FunFam" id="3.30.420.140:FF:000001">
    <property type="entry name" value="RNA-binding transcriptional accessory protein"/>
    <property type="match status" value="1"/>
</dbReference>
<dbReference type="Pfam" id="PF22706">
    <property type="entry name" value="Tex_central_region"/>
    <property type="match status" value="1"/>
</dbReference>
<dbReference type="InterPro" id="IPR032639">
    <property type="entry name" value="Tex_YqgF"/>
</dbReference>
<dbReference type="InterPro" id="IPR018974">
    <property type="entry name" value="Tex-like_N"/>
</dbReference>